<dbReference type="Proteomes" id="UP001156601">
    <property type="component" value="Unassembled WGS sequence"/>
</dbReference>
<dbReference type="AlphaFoldDB" id="A0AA37WIG5"/>
<proteinExistence type="predicted"/>
<accession>A0AA37WIG5</accession>
<keyword evidence="2" id="KW-1185">Reference proteome</keyword>
<comment type="caution">
    <text evidence="1">The sequence shown here is derived from an EMBL/GenBank/DDBJ whole genome shotgun (WGS) entry which is preliminary data.</text>
</comment>
<dbReference type="EMBL" id="BSOT01000005">
    <property type="protein sequence ID" value="GLR70998.1"/>
    <property type="molecule type" value="Genomic_DNA"/>
</dbReference>
<reference evidence="1" key="1">
    <citation type="journal article" date="2014" name="Int. J. Syst. Evol. Microbiol.">
        <title>Complete genome sequence of Corynebacterium casei LMG S-19264T (=DSM 44701T), isolated from a smear-ripened cheese.</title>
        <authorList>
            <consortium name="US DOE Joint Genome Institute (JGI-PGF)"/>
            <person name="Walter F."/>
            <person name="Albersmeier A."/>
            <person name="Kalinowski J."/>
            <person name="Ruckert C."/>
        </authorList>
    </citation>
    <scope>NUCLEOTIDE SEQUENCE</scope>
    <source>
        <strain evidence="1">NBRC 110023</strain>
    </source>
</reference>
<evidence type="ECO:0000313" key="1">
    <source>
        <dbReference type="EMBL" id="GLR70998.1"/>
    </source>
</evidence>
<sequence>MHTLSIPILTVNSKGESVFKALILSLNDYNGMFISERQEALNFRHRWSAVGYESNWHLAGDPTLIIVQQGSIELRLKTGEAKTFSVGEQFVAADYLPEALDQAENAGHKARVIGNNDFSALHIKLSDAPAQWTASQSKNIE</sequence>
<gene>
    <name evidence="1" type="ORF">GCM10007852_19060</name>
</gene>
<name>A0AA37WIG5_9ALTE</name>
<dbReference type="RefSeq" id="WP_284217279.1">
    <property type="nucleotide sequence ID" value="NZ_BSOT01000005.1"/>
</dbReference>
<reference evidence="1" key="2">
    <citation type="submission" date="2023-01" db="EMBL/GenBank/DDBJ databases">
        <title>Draft genome sequence of Agaribacter marinus strain NBRC 110023.</title>
        <authorList>
            <person name="Sun Q."/>
            <person name="Mori K."/>
        </authorList>
    </citation>
    <scope>NUCLEOTIDE SEQUENCE</scope>
    <source>
        <strain evidence="1">NBRC 110023</strain>
    </source>
</reference>
<protein>
    <submittedName>
        <fullName evidence="1">Uncharacterized protein</fullName>
    </submittedName>
</protein>
<organism evidence="1 2">
    <name type="scientific">Agaribacter marinus</name>
    <dbReference type="NCBI Taxonomy" id="1431249"/>
    <lineage>
        <taxon>Bacteria</taxon>
        <taxon>Pseudomonadati</taxon>
        <taxon>Pseudomonadota</taxon>
        <taxon>Gammaproteobacteria</taxon>
        <taxon>Alteromonadales</taxon>
        <taxon>Alteromonadaceae</taxon>
        <taxon>Agaribacter</taxon>
    </lineage>
</organism>
<evidence type="ECO:0000313" key="2">
    <source>
        <dbReference type="Proteomes" id="UP001156601"/>
    </source>
</evidence>